<dbReference type="Proteomes" id="UP000250028">
    <property type="component" value="Unassembled WGS sequence"/>
</dbReference>
<dbReference type="GO" id="GO:0046081">
    <property type="term" value="P:dUTP catabolic process"/>
    <property type="evidence" value="ECO:0007669"/>
    <property type="project" value="TreeGrafter"/>
</dbReference>
<sequence>MPRLTLLVTSPRLPAGLLTRDAWNALSSAAVVRAADLDDPTTAAVAASGIPVRAGAADARELARSAYDVVWIGFPNGDPGLTDALAQELSALDDPPEVEVLVGSWDPPGARLLDAVAAMDALRSPGGCPWDAQQTHESLAKYLLEEAHETVEAIETGSSEHLVEELGDVLLQVLFHSRIGEEAETPWDVDDVAAGLVAKLIRRHPHVFADGDAQTPEEVEAAWEQIKAAEKPERGADDLLAGIPVSLSSLLIAQKVLDRAARRGVEVTPSDDLGGALLALVAQARADGVSADAALRDALRRLSAPHD</sequence>
<name>A0A2Y8ZYX8_9MICO</name>
<evidence type="ECO:0000259" key="1">
    <source>
        <dbReference type="Pfam" id="PF03819"/>
    </source>
</evidence>
<dbReference type="GO" id="GO:0046052">
    <property type="term" value="P:UTP catabolic process"/>
    <property type="evidence" value="ECO:0007669"/>
    <property type="project" value="TreeGrafter"/>
</dbReference>
<dbReference type="Gene3D" id="1.10.287.1080">
    <property type="entry name" value="MazG-like"/>
    <property type="match status" value="1"/>
</dbReference>
<feature type="domain" description="NTP pyrophosphohydrolase MazG-like" evidence="1">
    <location>
        <begin position="134"/>
        <end position="208"/>
    </location>
</feature>
<dbReference type="GO" id="GO:0006950">
    <property type="term" value="P:response to stress"/>
    <property type="evidence" value="ECO:0007669"/>
    <property type="project" value="UniProtKB-ARBA"/>
</dbReference>
<organism evidence="2 3">
    <name type="scientific">Branchiibius hedensis</name>
    <dbReference type="NCBI Taxonomy" id="672460"/>
    <lineage>
        <taxon>Bacteria</taxon>
        <taxon>Bacillati</taxon>
        <taxon>Actinomycetota</taxon>
        <taxon>Actinomycetes</taxon>
        <taxon>Micrococcales</taxon>
        <taxon>Dermacoccaceae</taxon>
        <taxon>Branchiibius</taxon>
    </lineage>
</organism>
<dbReference type="SUPFAM" id="SSF101386">
    <property type="entry name" value="all-alpha NTP pyrophosphatases"/>
    <property type="match status" value="1"/>
</dbReference>
<gene>
    <name evidence="2" type="ORF">SAMN04489750_2461</name>
</gene>
<dbReference type="OrthoDB" id="9808939at2"/>
<protein>
    <submittedName>
        <fullName evidence="2">XTP/dITP diphosphohydrolase</fullName>
    </submittedName>
</protein>
<dbReference type="GO" id="GO:0046076">
    <property type="term" value="P:dTTP catabolic process"/>
    <property type="evidence" value="ECO:0007669"/>
    <property type="project" value="TreeGrafter"/>
</dbReference>
<proteinExistence type="predicted"/>
<keyword evidence="2" id="KW-0378">Hydrolase</keyword>
<dbReference type="GO" id="GO:0006203">
    <property type="term" value="P:dGTP catabolic process"/>
    <property type="evidence" value="ECO:0007669"/>
    <property type="project" value="TreeGrafter"/>
</dbReference>
<dbReference type="AlphaFoldDB" id="A0A2Y8ZYX8"/>
<keyword evidence="3" id="KW-1185">Reference proteome</keyword>
<dbReference type="PANTHER" id="PTHR30522:SF0">
    <property type="entry name" value="NUCLEOSIDE TRIPHOSPHATE PYROPHOSPHOHYDROLASE"/>
    <property type="match status" value="1"/>
</dbReference>
<evidence type="ECO:0000313" key="2">
    <source>
        <dbReference type="EMBL" id="SSA35117.1"/>
    </source>
</evidence>
<dbReference type="InterPro" id="IPR048015">
    <property type="entry name" value="NTP-PPase_MazG-like_N"/>
</dbReference>
<dbReference type="CDD" id="cd11528">
    <property type="entry name" value="NTP-PPase_MazG_Nterm"/>
    <property type="match status" value="1"/>
</dbReference>
<dbReference type="NCBIfam" id="TIGR00444">
    <property type="entry name" value="mazG"/>
    <property type="match status" value="1"/>
</dbReference>
<dbReference type="InterPro" id="IPR011551">
    <property type="entry name" value="NTP_PyrPHydrolase_MazG"/>
</dbReference>
<dbReference type="EMBL" id="UESZ01000001">
    <property type="protein sequence ID" value="SSA35117.1"/>
    <property type="molecule type" value="Genomic_DNA"/>
</dbReference>
<reference evidence="3" key="1">
    <citation type="submission" date="2016-10" db="EMBL/GenBank/DDBJ databases">
        <authorList>
            <person name="Varghese N."/>
            <person name="Submissions S."/>
        </authorList>
    </citation>
    <scope>NUCLEOTIDE SEQUENCE [LARGE SCALE GENOMIC DNA]</scope>
    <source>
        <strain evidence="3">DSM 22951</strain>
    </source>
</reference>
<dbReference type="InterPro" id="IPR004518">
    <property type="entry name" value="MazG-like_dom"/>
</dbReference>
<dbReference type="GO" id="GO:0047429">
    <property type="term" value="F:nucleoside triphosphate diphosphatase activity"/>
    <property type="evidence" value="ECO:0007669"/>
    <property type="project" value="TreeGrafter"/>
</dbReference>
<accession>A0A2Y8ZYX8</accession>
<dbReference type="GO" id="GO:0046047">
    <property type="term" value="P:TTP catabolic process"/>
    <property type="evidence" value="ECO:0007669"/>
    <property type="project" value="TreeGrafter"/>
</dbReference>
<dbReference type="Pfam" id="PF03819">
    <property type="entry name" value="MazG"/>
    <property type="match status" value="1"/>
</dbReference>
<evidence type="ECO:0000313" key="3">
    <source>
        <dbReference type="Proteomes" id="UP000250028"/>
    </source>
</evidence>
<dbReference type="PANTHER" id="PTHR30522">
    <property type="entry name" value="NUCLEOSIDE TRIPHOSPHATE PYROPHOSPHOHYDROLASE"/>
    <property type="match status" value="1"/>
</dbReference>
<dbReference type="GO" id="GO:0046061">
    <property type="term" value="P:dATP catabolic process"/>
    <property type="evidence" value="ECO:0007669"/>
    <property type="project" value="TreeGrafter"/>
</dbReference>
<dbReference type="RefSeq" id="WP_109686178.1">
    <property type="nucleotide sequence ID" value="NZ_QGDN01000001.1"/>
</dbReference>
<dbReference type="FunFam" id="1.10.287.1080:FF:000001">
    <property type="entry name" value="Nucleoside triphosphate pyrophosphohydrolase"/>
    <property type="match status" value="1"/>
</dbReference>